<gene>
    <name evidence="1" type="ORF">MAIT1_02637</name>
</gene>
<evidence type="ECO:0008006" key="3">
    <source>
        <dbReference type="Google" id="ProtNLM"/>
    </source>
</evidence>
<proteinExistence type="predicted"/>
<name>A0A1Y2K396_9PROT</name>
<dbReference type="InterPro" id="IPR036249">
    <property type="entry name" value="Thioredoxin-like_sf"/>
</dbReference>
<protein>
    <recommendedName>
        <fullName evidence="3">Thioredoxin family protein</fullName>
    </recommendedName>
</protein>
<dbReference type="PROSITE" id="PS51257">
    <property type="entry name" value="PROKAR_LIPOPROTEIN"/>
    <property type="match status" value="1"/>
</dbReference>
<comment type="caution">
    <text evidence="1">The sequence shown here is derived from an EMBL/GenBank/DDBJ whole genome shotgun (WGS) entry which is preliminary data.</text>
</comment>
<accession>A0A1Y2K396</accession>
<dbReference type="AlphaFoldDB" id="A0A1Y2K396"/>
<dbReference type="SUPFAM" id="SSF52833">
    <property type="entry name" value="Thioredoxin-like"/>
    <property type="match status" value="1"/>
</dbReference>
<sequence>MTSQELRAAIQAVLAGKPVAIQQNASMGCSIKWKPGNEPE</sequence>
<dbReference type="STRING" id="1434232.MAIT1_02637"/>
<dbReference type="EMBL" id="LVJN01000020">
    <property type="protein sequence ID" value="OSM02491.1"/>
    <property type="molecule type" value="Genomic_DNA"/>
</dbReference>
<keyword evidence="2" id="KW-1185">Reference proteome</keyword>
<dbReference type="Gene3D" id="3.40.30.10">
    <property type="entry name" value="Glutaredoxin"/>
    <property type="match status" value="1"/>
</dbReference>
<reference evidence="1 2" key="1">
    <citation type="journal article" date="2016" name="BMC Genomics">
        <title>Combined genomic and structural analyses of a cultured magnetotactic bacterium reveals its niche adaptation to a dynamic environment.</title>
        <authorList>
            <person name="Araujo A.C."/>
            <person name="Morillo V."/>
            <person name="Cypriano J."/>
            <person name="Teixeira L.C."/>
            <person name="Leao P."/>
            <person name="Lyra S."/>
            <person name="Almeida L.G."/>
            <person name="Bazylinski D.A."/>
            <person name="Vasconcellos A.T."/>
            <person name="Abreu F."/>
            <person name="Lins U."/>
        </authorList>
    </citation>
    <scope>NUCLEOTIDE SEQUENCE [LARGE SCALE GENOMIC DNA]</scope>
    <source>
        <strain evidence="1 2">IT-1</strain>
    </source>
</reference>
<evidence type="ECO:0000313" key="2">
    <source>
        <dbReference type="Proteomes" id="UP000194003"/>
    </source>
</evidence>
<organism evidence="1 2">
    <name type="scientific">Magnetofaba australis IT-1</name>
    <dbReference type="NCBI Taxonomy" id="1434232"/>
    <lineage>
        <taxon>Bacteria</taxon>
        <taxon>Pseudomonadati</taxon>
        <taxon>Pseudomonadota</taxon>
        <taxon>Magnetococcia</taxon>
        <taxon>Magnetococcales</taxon>
        <taxon>Magnetococcaceae</taxon>
        <taxon>Magnetofaba</taxon>
    </lineage>
</organism>
<evidence type="ECO:0000313" key="1">
    <source>
        <dbReference type="EMBL" id="OSM02491.1"/>
    </source>
</evidence>
<dbReference type="Proteomes" id="UP000194003">
    <property type="component" value="Unassembled WGS sequence"/>
</dbReference>